<dbReference type="PANTHER" id="PTHR28110:SF1">
    <property type="entry name" value="TRANSMEMBRANE PROTEIN"/>
    <property type="match status" value="1"/>
</dbReference>
<dbReference type="InterPro" id="IPR055323">
    <property type="entry name" value="C57A10.07/YOR238W"/>
</dbReference>
<dbReference type="PANTHER" id="PTHR28110">
    <property type="entry name" value="TRANSMEMBRANE PROTEIN"/>
    <property type="match status" value="1"/>
</dbReference>
<dbReference type="OrthoDB" id="4347at2759"/>
<sequence length="291" mass="33067">MTTPFWINDPLPSAPLARHNHAIVVTGHAMYMGPNDNELTALHDESQWILESYQHGQVNTFLNHIQKGIDMLLSDPQALLIFSGGQTRLSAGPISEGSSYWQVAQTLLKHQLSTISPSINPEDGIKLDQLRKRMIVEDYARDSYENVLFSLCRFAEMTSEYPTKLTVIGFEFKRPRFEQLHIKSIRYPLDQFDYIGIDPFELDAALIRVDDDHSHTESEAGAARQGELVNSYTPFLADLYGCHGALRQKKLDRNPYRRRSPYRSTCPILAPLLDYCPSNNIVFNGPLPWSS</sequence>
<dbReference type="EMBL" id="MCGE01000001">
    <property type="protein sequence ID" value="ORZ26159.1"/>
    <property type="molecule type" value="Genomic_DNA"/>
</dbReference>
<comment type="caution">
    <text evidence="1">The sequence shown here is derived from an EMBL/GenBank/DDBJ whole genome shotgun (WGS) entry which is preliminary data.</text>
</comment>
<evidence type="ECO:0008006" key="3">
    <source>
        <dbReference type="Google" id="ProtNLM"/>
    </source>
</evidence>
<dbReference type="AlphaFoldDB" id="A0A1X2J2V1"/>
<evidence type="ECO:0000313" key="1">
    <source>
        <dbReference type="EMBL" id="ORZ26159.1"/>
    </source>
</evidence>
<keyword evidence="2" id="KW-1185">Reference proteome</keyword>
<organism evidence="1 2">
    <name type="scientific">Absidia repens</name>
    <dbReference type="NCBI Taxonomy" id="90262"/>
    <lineage>
        <taxon>Eukaryota</taxon>
        <taxon>Fungi</taxon>
        <taxon>Fungi incertae sedis</taxon>
        <taxon>Mucoromycota</taxon>
        <taxon>Mucoromycotina</taxon>
        <taxon>Mucoromycetes</taxon>
        <taxon>Mucorales</taxon>
        <taxon>Cunninghamellaceae</taxon>
        <taxon>Absidia</taxon>
    </lineage>
</organism>
<dbReference type="Proteomes" id="UP000193560">
    <property type="component" value="Unassembled WGS sequence"/>
</dbReference>
<gene>
    <name evidence="1" type="ORF">BCR42DRAFT_315609</name>
</gene>
<dbReference type="STRING" id="90262.A0A1X2J2V1"/>
<reference evidence="1 2" key="1">
    <citation type="submission" date="2016-07" db="EMBL/GenBank/DDBJ databases">
        <title>Pervasive Adenine N6-methylation of Active Genes in Fungi.</title>
        <authorList>
            <consortium name="DOE Joint Genome Institute"/>
            <person name="Mondo S.J."/>
            <person name="Dannebaum R.O."/>
            <person name="Kuo R.C."/>
            <person name="Labutti K."/>
            <person name="Haridas S."/>
            <person name="Kuo A."/>
            <person name="Salamov A."/>
            <person name="Ahrendt S.R."/>
            <person name="Lipzen A."/>
            <person name="Sullivan W."/>
            <person name="Andreopoulos W.B."/>
            <person name="Clum A."/>
            <person name="Lindquist E."/>
            <person name="Daum C."/>
            <person name="Ramamoorthy G.K."/>
            <person name="Gryganskyi A."/>
            <person name="Culley D."/>
            <person name="Magnuson J.K."/>
            <person name="James T.Y."/>
            <person name="O'Malley M.A."/>
            <person name="Stajich J.E."/>
            <person name="Spatafora J.W."/>
            <person name="Visel A."/>
            <person name="Grigoriev I.V."/>
        </authorList>
    </citation>
    <scope>NUCLEOTIDE SEQUENCE [LARGE SCALE GENOMIC DNA]</scope>
    <source>
        <strain evidence="1 2">NRRL 1336</strain>
    </source>
</reference>
<dbReference type="GO" id="GO:0005737">
    <property type="term" value="C:cytoplasm"/>
    <property type="evidence" value="ECO:0007669"/>
    <property type="project" value="TreeGrafter"/>
</dbReference>
<name>A0A1X2J2V1_9FUNG</name>
<protein>
    <recommendedName>
        <fullName evidence="3">DUF218 domain-containing protein</fullName>
    </recommendedName>
</protein>
<accession>A0A1X2J2V1</accession>
<proteinExistence type="predicted"/>
<evidence type="ECO:0000313" key="2">
    <source>
        <dbReference type="Proteomes" id="UP000193560"/>
    </source>
</evidence>